<dbReference type="PANTHER" id="PTHR40050">
    <property type="entry name" value="INNER SPORE COAT PROTEIN H"/>
    <property type="match status" value="1"/>
</dbReference>
<reference evidence="1" key="1">
    <citation type="submission" date="2018-05" db="EMBL/GenBank/DDBJ databases">
        <authorList>
            <person name="Lanie J.A."/>
            <person name="Ng W.-L."/>
            <person name="Kazmierczak K.M."/>
            <person name="Andrzejewski T.M."/>
            <person name="Davidsen T.M."/>
            <person name="Wayne K.J."/>
            <person name="Tettelin H."/>
            <person name="Glass J.I."/>
            <person name="Rusch D."/>
            <person name="Podicherti R."/>
            <person name="Tsui H.-C.T."/>
            <person name="Winkler M.E."/>
        </authorList>
    </citation>
    <scope>NUCLEOTIDE SEQUENCE</scope>
</reference>
<dbReference type="SUPFAM" id="SSF74853">
    <property type="entry name" value="Lamin A/C globular tail domain"/>
    <property type="match status" value="1"/>
</dbReference>
<sequence length="662" mass="76613">MLAVTPVIFSQDDSWKLFDDTEVDEVHITIDSLRLEWIYENVYSDSLHPSTVRYVSEWFDETLDSVGFRLRGNTSRVAEKKSFKLDINYFEQGRSFYGVEKLNLNGEHNDPSIIRSKICWDLYRDLGMITSRSTHVAVYINDEFYGLYISVEHIDDEFLEKNFSDDSGNLWKCIWPADLTYRGGDPEDYHPYYDDERPYTLKTNKDSYDFSQLARLIGIINQTPDGEFADSLEAVLDVAEVLKYFAVNVLTGGWDDYWFLRNNYYLYHHPSENRFHWIPYDYDNTLGIDWFEIDWTNSDPFNFPVIDGDGRPLAERLMEHDEYRDLYAHFIDFISTNIFELSHWEERMDSLKINMDPWVEIDEYRTYDYGFTMEDYNESFSSDHYENLHVKRGIREFVNLRMGSLPNPLPFTQASPIVYDFSWDPQIPFPEDSVLVTASVFGSAGLQSVEIYFYESLGSDPEIFPMIFTPVPDTKIVEESDRWTGSIPPFTGSAGYFQIYCEDSNGQSNLFPRHEPVEIIVSGLGGNEITLNEFLASNDTTNTDEAGESDDWLELYNAGTELKDIGGLYLTDDVDNLMKWMIPEGTEILPQSFLLFWCDEDQEQGELHTNFKLSAGGEFLALVNIDGVTILDSITFGDQSTDISYGRVFDGSSNWDFLSPTP</sequence>
<dbReference type="InterPro" id="IPR036415">
    <property type="entry name" value="Lamin_tail_dom_sf"/>
</dbReference>
<name>A0A381YVY4_9ZZZZ</name>
<protein>
    <submittedName>
        <fullName evidence="1">Uncharacterized protein</fullName>
    </submittedName>
</protein>
<evidence type="ECO:0000313" key="1">
    <source>
        <dbReference type="EMBL" id="SVA81165.1"/>
    </source>
</evidence>
<feature type="non-terminal residue" evidence="1">
    <location>
        <position position="662"/>
    </location>
</feature>
<dbReference type="EMBL" id="UINC01019197">
    <property type="protein sequence ID" value="SVA81165.1"/>
    <property type="molecule type" value="Genomic_DNA"/>
</dbReference>
<dbReference type="InterPro" id="IPR014867">
    <property type="entry name" value="Spore_coat_CotH_CotH2/3/7"/>
</dbReference>
<accession>A0A381YVY4</accession>
<gene>
    <name evidence="1" type="ORF">METZ01_LOCUS134019</name>
</gene>
<dbReference type="AlphaFoldDB" id="A0A381YVY4"/>
<organism evidence="1">
    <name type="scientific">marine metagenome</name>
    <dbReference type="NCBI Taxonomy" id="408172"/>
    <lineage>
        <taxon>unclassified sequences</taxon>
        <taxon>metagenomes</taxon>
        <taxon>ecological metagenomes</taxon>
    </lineage>
</organism>
<dbReference type="PANTHER" id="PTHR40050:SF1">
    <property type="entry name" value="INNER SPORE COAT PROTEIN H"/>
    <property type="match status" value="1"/>
</dbReference>
<proteinExistence type="predicted"/>
<dbReference type="Pfam" id="PF08757">
    <property type="entry name" value="CotH"/>
    <property type="match status" value="1"/>
</dbReference>